<accession>A0ACC0AEE8</accession>
<evidence type="ECO:0000313" key="2">
    <source>
        <dbReference type="Proteomes" id="UP001060085"/>
    </source>
</evidence>
<organism evidence="1 2">
    <name type="scientific">Catharanthus roseus</name>
    <name type="common">Madagascar periwinkle</name>
    <name type="synonym">Vinca rosea</name>
    <dbReference type="NCBI Taxonomy" id="4058"/>
    <lineage>
        <taxon>Eukaryota</taxon>
        <taxon>Viridiplantae</taxon>
        <taxon>Streptophyta</taxon>
        <taxon>Embryophyta</taxon>
        <taxon>Tracheophyta</taxon>
        <taxon>Spermatophyta</taxon>
        <taxon>Magnoliopsida</taxon>
        <taxon>eudicotyledons</taxon>
        <taxon>Gunneridae</taxon>
        <taxon>Pentapetalae</taxon>
        <taxon>asterids</taxon>
        <taxon>lamiids</taxon>
        <taxon>Gentianales</taxon>
        <taxon>Apocynaceae</taxon>
        <taxon>Rauvolfioideae</taxon>
        <taxon>Vinceae</taxon>
        <taxon>Catharanthinae</taxon>
        <taxon>Catharanthus</taxon>
    </lineage>
</organism>
<protein>
    <submittedName>
        <fullName evidence="1">Uncharacterized protein</fullName>
    </submittedName>
</protein>
<reference evidence="2" key="1">
    <citation type="journal article" date="2023" name="Nat. Plants">
        <title>Single-cell RNA sequencing provides a high-resolution roadmap for understanding the multicellular compartmentation of specialized metabolism.</title>
        <authorList>
            <person name="Sun S."/>
            <person name="Shen X."/>
            <person name="Li Y."/>
            <person name="Li Y."/>
            <person name="Wang S."/>
            <person name="Li R."/>
            <person name="Zhang H."/>
            <person name="Shen G."/>
            <person name="Guo B."/>
            <person name="Wei J."/>
            <person name="Xu J."/>
            <person name="St-Pierre B."/>
            <person name="Chen S."/>
            <person name="Sun C."/>
        </authorList>
    </citation>
    <scope>NUCLEOTIDE SEQUENCE [LARGE SCALE GENOMIC DNA]</scope>
</reference>
<dbReference type="Proteomes" id="UP001060085">
    <property type="component" value="Linkage Group LG06"/>
</dbReference>
<dbReference type="EMBL" id="CM044706">
    <property type="protein sequence ID" value="KAI5658807.1"/>
    <property type="molecule type" value="Genomic_DNA"/>
</dbReference>
<keyword evidence="2" id="KW-1185">Reference proteome</keyword>
<proteinExistence type="predicted"/>
<evidence type="ECO:0000313" key="1">
    <source>
        <dbReference type="EMBL" id="KAI5658807.1"/>
    </source>
</evidence>
<sequence length="339" mass="39183">MAKVTNSILAWSGLNLSYAGRIEVIKSVLQGIQGFWLGILPIPSTVLDRITSICRKFLWAGKAARVAWSTACLRKDQGGLGFRHTQKWNDALLTKVLWKLHANKEALWCRWIHHVYLKHQSVWAVQPKKDYPGLLKRLLAIRDVLVSKEGTPHQAVMKLQSWSTGQALDTAKVYEYLVPRAASKGWTRIVWNPIIPPKFSVHAWCAIQGRVPTLDRLSFLGIEGQCKLCRRQEESVSHLFFQCCVTSEIWQTIKSWAGLRRNMSTIPSCLKWLGKECKGKSWRNSFSKRCFVASMYYVWECRNRVLFEEYVPDRNYIVHKIKIQVYKVLYASYPHILTC</sequence>
<comment type="caution">
    <text evidence="1">The sequence shown here is derived from an EMBL/GenBank/DDBJ whole genome shotgun (WGS) entry which is preliminary data.</text>
</comment>
<name>A0ACC0AEE8_CATRO</name>
<gene>
    <name evidence="1" type="ORF">M9H77_27600</name>
</gene>